<evidence type="ECO:0000256" key="2">
    <source>
        <dbReference type="ARBA" id="ARBA00023002"/>
    </source>
</evidence>
<evidence type="ECO:0000313" key="5">
    <source>
        <dbReference type="EMBL" id="GAA3975090.1"/>
    </source>
</evidence>
<dbReference type="Gene3D" id="1.20.245.10">
    <property type="entry name" value="Lipoxygenase-1, Domain 5"/>
    <property type="match status" value="1"/>
</dbReference>
<feature type="region of interest" description="Disordered" evidence="3">
    <location>
        <begin position="1"/>
        <end position="21"/>
    </location>
</feature>
<dbReference type="PRINTS" id="PR00087">
    <property type="entry name" value="LIPOXYGENASE"/>
</dbReference>
<reference evidence="6" key="1">
    <citation type="journal article" date="2019" name="Int. J. Syst. Evol. Microbiol.">
        <title>The Global Catalogue of Microorganisms (GCM) 10K type strain sequencing project: providing services to taxonomists for standard genome sequencing and annotation.</title>
        <authorList>
            <consortium name="The Broad Institute Genomics Platform"/>
            <consortium name="The Broad Institute Genome Sequencing Center for Infectious Disease"/>
            <person name="Wu L."/>
            <person name="Ma J."/>
        </authorList>
    </citation>
    <scope>NUCLEOTIDE SEQUENCE [LARGE SCALE GENOMIC DNA]</scope>
    <source>
        <strain evidence="6">JCM 17555</strain>
    </source>
</reference>
<gene>
    <name evidence="5" type="ORF">GCM10022278_35080</name>
</gene>
<organism evidence="5 6">
    <name type="scientific">Allohahella marinimesophila</name>
    <dbReference type="NCBI Taxonomy" id="1054972"/>
    <lineage>
        <taxon>Bacteria</taxon>
        <taxon>Pseudomonadati</taxon>
        <taxon>Pseudomonadota</taxon>
        <taxon>Gammaproteobacteria</taxon>
        <taxon>Oceanospirillales</taxon>
        <taxon>Hahellaceae</taxon>
        <taxon>Allohahella</taxon>
    </lineage>
</organism>
<keyword evidence="1" id="KW-0479">Metal-binding</keyword>
<name>A0ABP7Q1P8_9GAMM</name>
<comment type="caution">
    <text evidence="5">The sequence shown here is derived from an EMBL/GenBank/DDBJ whole genome shotgun (WGS) entry which is preliminary data.</text>
</comment>
<keyword evidence="2" id="KW-0560">Oxidoreductase</keyword>
<evidence type="ECO:0000256" key="1">
    <source>
        <dbReference type="ARBA" id="ARBA00022723"/>
    </source>
</evidence>
<proteinExistence type="predicted"/>
<evidence type="ECO:0000256" key="3">
    <source>
        <dbReference type="SAM" id="MobiDB-lite"/>
    </source>
</evidence>
<dbReference type="PANTHER" id="PTHR11771">
    <property type="entry name" value="LIPOXYGENASE"/>
    <property type="match status" value="1"/>
</dbReference>
<dbReference type="PROSITE" id="PS51393">
    <property type="entry name" value="LIPOXYGENASE_3"/>
    <property type="match status" value="1"/>
</dbReference>
<feature type="domain" description="Lipoxygenase" evidence="4">
    <location>
        <begin position="102"/>
        <end position="712"/>
    </location>
</feature>
<dbReference type="Pfam" id="PF00305">
    <property type="entry name" value="Lipoxygenase"/>
    <property type="match status" value="1"/>
</dbReference>
<accession>A0ABP7Q1P8</accession>
<dbReference type="InterPro" id="IPR000907">
    <property type="entry name" value="LipOase"/>
</dbReference>
<sequence length="712" mass="79021">MIDASSSNPVPSLPQNDTPTAQAQRAFQLSLARTSYNYMQSYLEHVPLSAGVPKGEEFSLAYTAKVLPVFLRLAANFKGVVLGILAEELEGDLPTEAIRDVEKAWDKLEDNLSIFHPERDLENLKGLLGSLSKVPRALEGMVRIPGDLERMATGLNLVFEELLREGPTALLKSTLFNMLDRDGERDYLQATGIADYRKLFELLPAPQTLDIARQPWMKAKAEPYEQDWYFGYLQTAGFNTTILTGVRLDKDTPLYGTPLSSLIRKMPVTDGMLQSVTGNARLTLKAAARSKRLYVCDYAMLTEAKTDPNHGEERYVAAPIALFYLNDEPGPGYPDGGAALQPIAIQLQQTHDTESAPIFTPNDCANANDAKGLKWQLAKTLVNVACAMQHENVAHLGACHLTLDPMIVAAHRQLSEQHPLLQLLIPHFRFTLNINDNAIHSLVIPGGVVANTVGLKVESSLAMVAAARQTWRWDEQSPDKLFELRGVDASSLPEFAFRDDTLLLWTAIKRYVGSYLEVYYANDTAVANDTELQGFINELVSPKYADFKGLNGLKPSGDEQQPFVIDSLEYLTQIVSHIIYIAGPLHASVNYAQYPLMSFSPSVSGCIYNPLPARRTVISSKDKAVGWYPPLDIALYTLSFEYLLSGVQYDSFGQYSDDPRVPYFTDARVHEAVGNFQQDLALAEIEISQRNRSRAMPYTFQLPSMIPNSTSI</sequence>
<keyword evidence="6" id="KW-1185">Reference proteome</keyword>
<evidence type="ECO:0000259" key="4">
    <source>
        <dbReference type="PROSITE" id="PS51393"/>
    </source>
</evidence>
<protein>
    <submittedName>
        <fullName evidence="5">Arachidonate 15-lipoxygenase</fullName>
    </submittedName>
</protein>
<evidence type="ECO:0000313" key="6">
    <source>
        <dbReference type="Proteomes" id="UP001501337"/>
    </source>
</evidence>
<dbReference type="Gene3D" id="3.10.450.60">
    <property type="match status" value="1"/>
</dbReference>
<dbReference type="Proteomes" id="UP001501337">
    <property type="component" value="Unassembled WGS sequence"/>
</dbReference>
<dbReference type="SUPFAM" id="SSF48484">
    <property type="entry name" value="Lipoxigenase"/>
    <property type="match status" value="1"/>
</dbReference>
<dbReference type="InterPro" id="IPR013819">
    <property type="entry name" value="LipOase_C"/>
</dbReference>
<dbReference type="EMBL" id="BAABBO010000018">
    <property type="protein sequence ID" value="GAA3975090.1"/>
    <property type="molecule type" value="Genomic_DNA"/>
</dbReference>
<dbReference type="InterPro" id="IPR036226">
    <property type="entry name" value="LipOase_C_sf"/>
</dbReference>